<dbReference type="Pfam" id="PF16905">
    <property type="entry name" value="GPHH"/>
    <property type="match status" value="1"/>
</dbReference>
<dbReference type="GO" id="GO:0005509">
    <property type="term" value="F:calcium ion binding"/>
    <property type="evidence" value="ECO:0007669"/>
    <property type="project" value="InterPro"/>
</dbReference>
<evidence type="ECO:0000259" key="13">
    <source>
        <dbReference type="PROSITE" id="PS50222"/>
    </source>
</evidence>
<feature type="transmembrane region" description="Helical" evidence="12">
    <location>
        <begin position="1134"/>
        <end position="1159"/>
    </location>
</feature>
<dbReference type="PANTHER" id="PTHR10037:SF62">
    <property type="entry name" value="SODIUM CHANNEL PROTEIN 60E"/>
    <property type="match status" value="1"/>
</dbReference>
<keyword evidence="8 12" id="KW-0472">Membrane</keyword>
<feature type="compositionally biased region" description="Basic and acidic residues" evidence="11">
    <location>
        <begin position="751"/>
        <end position="764"/>
    </location>
</feature>
<feature type="region of interest" description="Disordered" evidence="11">
    <location>
        <begin position="1188"/>
        <end position="1212"/>
    </location>
</feature>
<sequence length="1833" mass="204096">WFPTDYTGDFNIVNVTVLEELDVMTFPRPWTKLTDPQKDAIRPVWNQPGCGPFADDDTPTSRDICLCFARQNGTSWNPQTPQRFDNIFYAITGLFELTTMEGWTSVALACIDAVGENMQPIANFNPAFMIYWWIFIIICAFFITGLFIGVLCDSFARETYGSLVTDEQIQWIKLQNKVLAMSPQHVFPCPTHPVRRAAFVVCTYGYFEHFITFVILLNTACMAVQVFGQSVATETALNALNSICSVIFIFEAAAKLASYAIGYFEDGWNRFDIVIVLLTIVSLILQAFSIDVGSAASVIRVFRVGRALRLIKKAKIMKNLFDTLIVSLPAVVNVVSLLSLLYYIFAAVAVQLFAKTAFDGNMINENQSFQNFWTAFQTLIGFSTGENWDNFTWEVYNQVPATNPTCEDRSYNASMCGFNDTYGCVPLDGCGSGMILPFMYFFFLVMGYIGINLFSGIVVDAIGDASNDSRVNVNTLAEFSDRWAQFDPSGSGLITADELTDFLYTVYPPFGFKGVPGFTRRKVAIVMGDLGIPIYDKIYVHFKDVPRALVQRVLAEGDRAKHAEITRIMEQLGINKHFDEMWFRSHGKKHQNTLIHRQQVTAREYSATLVIQRFFEKVKLERQRRRNLARIHTYGTDITEQTLNVGRAVVARDMDVESVEANERLDEAAASAMGVALDAAGGEEGTAVVAPDIQVEGETAQLQHQGGSDVLDKSNTKEREANNLVETTSPAPSTGQQRQQTSDASASMSTVDKDNPDKPDGDGHVHKKFQRISLGCLTTKNPIRRICIRIVSWKWFDRFIVFCVIFNTIILGLTDYTDAWVDGPNSTIWINWFIDKCNYVSFYIFLAEATFKVIAMGFCFGERAYFSEGWNRLDFVIVVSGYVLAKQFGGIGVVVVLSMLNFKGVKVGYIRVLRVMRPLRTLHSLPGLKVLTNSLLASLPALANVFVLLMFCTLVFAILGMEMYRGAFHYRCRVTPYPVKLPPNGTLNYPPDAAYIALVQSAPHLYQCMMTGNIPITQNLSMWPEPQDCFWPTDPGETTPKLCNPNSVVGRQCQPDFVCGSNYDIEGSPRFTYMELAPWNQSSGDDALFNSNLNYGFTSFDNLGRSAIIILQTLTASGWMVLTQTTQTTGSPVVGGIFFTVLMYVGMCFLLQLNMAVLFSEFEKAKELQAKLLLKELQRKSVILASLPPDAGSAKHRSAKLPDRTTTNSLTSTQPGDVAVQSSLRRRFATLRARMHVVVTSKKFINFGLLVTVANIIILALDHHDIDLDSKAVYEKMNFTFMLYFGMESIMKMLGLGFRHFWTYVSSDTGGCISSCSKCNVGSCSDKFNRFDVLTFVLGVVEVIVHPPAFIDGTPGGGGFFTAFRAARAFKLARMWKSLNQLLTAILASFGEILNFLLFLVLFLLIFSLIGMELFATKYQFDPNNFSMPYNNTNPQTRLHRSNFDSIQWAFFTVFQILTYDNFPSVMYDGWIAVGTITPLYFALVIILGVLIVMNMFSAILVQSVMVDKDEDIDDDIALDRDANALALEVANNADGSPDNVAADGTTLNAILRSHKRSGNSPDRRGSVTPQRLRMTKRTMQQLMRMINSTNPPPQPPVSTYGAPDDGAAVQVNVGKSLYLFSPSNPIRRLSRFILKRREYTWVMSSIIFVSCVGTALDSPLQDTSTGIGLVLDSSNLVFAVIFSTEMALNVIARGLVQGPDAFVKDSWRLLDGFIVFVSVLPYCLGDSKSDALSGLRSLRAFRALRPLRVINKLPSLKLVVNTLFRCMPDMGRALLFAFFMLFLFGLMSLSLFKGALHTCSVSPYNYGLGTGTPINPPCVGGVGRDDISTAVD</sequence>
<evidence type="ECO:0000313" key="15">
    <source>
        <dbReference type="Proteomes" id="UP000469452"/>
    </source>
</evidence>
<dbReference type="GO" id="GO:0001518">
    <property type="term" value="C:voltage-gated sodium channel complex"/>
    <property type="evidence" value="ECO:0007669"/>
    <property type="project" value="TreeGrafter"/>
</dbReference>
<evidence type="ECO:0000256" key="12">
    <source>
        <dbReference type="SAM" id="Phobius"/>
    </source>
</evidence>
<keyword evidence="5" id="KW-0851">Voltage-gated channel</keyword>
<dbReference type="Proteomes" id="UP000469452">
    <property type="component" value="Unassembled WGS sequence"/>
</dbReference>
<comment type="caution">
    <text evidence="14">The sequence shown here is derived from an EMBL/GenBank/DDBJ whole genome shotgun (WGS) entry which is preliminary data.</text>
</comment>
<comment type="subcellular location">
    <subcellularLocation>
        <location evidence="1">Membrane</location>
        <topology evidence="1">Multi-pass membrane protein</topology>
    </subcellularLocation>
</comment>
<feature type="transmembrane region" description="Helical" evidence="12">
    <location>
        <begin position="1382"/>
        <end position="1410"/>
    </location>
</feature>
<feature type="transmembrane region" description="Helical" evidence="12">
    <location>
        <begin position="206"/>
        <end position="227"/>
    </location>
</feature>
<keyword evidence="2" id="KW-0813">Transport</keyword>
<evidence type="ECO:0000313" key="14">
    <source>
        <dbReference type="EMBL" id="KAF0740973.1"/>
    </source>
</evidence>
<feature type="transmembrane region" description="Helical" evidence="12">
    <location>
        <begin position="1103"/>
        <end position="1122"/>
    </location>
</feature>
<dbReference type="FunFam" id="1.20.120.350:FF:000009">
    <property type="entry name" value="Voltage-dependent T-type calcium channel subunit alpha"/>
    <property type="match status" value="1"/>
</dbReference>
<keyword evidence="4" id="KW-0677">Repeat</keyword>
<feature type="transmembrane region" description="Helical" evidence="12">
    <location>
        <begin position="1774"/>
        <end position="1793"/>
    </location>
</feature>
<evidence type="ECO:0000256" key="5">
    <source>
        <dbReference type="ARBA" id="ARBA00022882"/>
    </source>
</evidence>
<feature type="non-terminal residue" evidence="14">
    <location>
        <position position="1"/>
    </location>
</feature>
<dbReference type="InterPro" id="IPR002048">
    <property type="entry name" value="EF_hand_dom"/>
</dbReference>
<evidence type="ECO:0000256" key="7">
    <source>
        <dbReference type="ARBA" id="ARBA00023065"/>
    </source>
</evidence>
<reference evidence="14 15" key="1">
    <citation type="submission" date="2019-06" db="EMBL/GenBank/DDBJ databases">
        <title>Genomics analysis of Aphanomyces spp. identifies a new class of oomycete effector associated with host adaptation.</title>
        <authorList>
            <person name="Gaulin E."/>
        </authorList>
    </citation>
    <scope>NUCLEOTIDE SEQUENCE [LARGE SCALE GENOMIC DNA]</scope>
    <source>
        <strain evidence="14 15">E</strain>
    </source>
</reference>
<evidence type="ECO:0000256" key="10">
    <source>
        <dbReference type="ARBA" id="ARBA00023303"/>
    </source>
</evidence>
<feature type="transmembrane region" description="Helical" evidence="12">
    <location>
        <begin position="128"/>
        <end position="151"/>
    </location>
</feature>
<dbReference type="Gene3D" id="1.20.120.350">
    <property type="entry name" value="Voltage-gated potassium channels. Chain C"/>
    <property type="match status" value="4"/>
</dbReference>
<feature type="compositionally biased region" description="Polar residues" evidence="11">
    <location>
        <begin position="724"/>
        <end position="750"/>
    </location>
</feature>
<evidence type="ECO:0000256" key="11">
    <source>
        <dbReference type="SAM" id="MobiDB-lite"/>
    </source>
</evidence>
<evidence type="ECO:0000256" key="4">
    <source>
        <dbReference type="ARBA" id="ARBA00022737"/>
    </source>
</evidence>
<dbReference type="EMBL" id="VJMI01014542">
    <property type="protein sequence ID" value="KAF0740973.1"/>
    <property type="molecule type" value="Genomic_DNA"/>
</dbReference>
<dbReference type="SUPFAM" id="SSF81324">
    <property type="entry name" value="Voltage-gated potassium channels"/>
    <property type="match status" value="4"/>
</dbReference>
<keyword evidence="10" id="KW-0407">Ion channel</keyword>
<evidence type="ECO:0000256" key="3">
    <source>
        <dbReference type="ARBA" id="ARBA00022692"/>
    </source>
</evidence>
<keyword evidence="3 12" id="KW-0812">Transmembrane</keyword>
<feature type="transmembrane region" description="Helical" evidence="12">
    <location>
        <begin position="873"/>
        <end position="900"/>
    </location>
</feature>
<dbReference type="InterPro" id="IPR027359">
    <property type="entry name" value="Volt_channel_dom_sf"/>
</dbReference>
<feature type="transmembrane region" description="Helical" evidence="12">
    <location>
        <begin position="273"/>
        <end position="299"/>
    </location>
</feature>
<dbReference type="VEuPathDB" id="FungiDB:H257_13692"/>
<dbReference type="InterPro" id="IPR043203">
    <property type="entry name" value="VGCC_Ca_Na"/>
</dbReference>
<dbReference type="Gene3D" id="1.10.238.10">
    <property type="entry name" value="EF-hand"/>
    <property type="match status" value="1"/>
</dbReference>
<protein>
    <recommendedName>
        <fullName evidence="13">EF-hand domain-containing protein</fullName>
    </recommendedName>
</protein>
<name>A0A6A4ZUA5_APHAT</name>
<dbReference type="Gene3D" id="1.10.287.70">
    <property type="match status" value="4"/>
</dbReference>
<dbReference type="PANTHER" id="PTHR10037">
    <property type="entry name" value="VOLTAGE-GATED CATION CHANNEL CALCIUM AND SODIUM"/>
    <property type="match status" value="1"/>
</dbReference>
<evidence type="ECO:0000256" key="2">
    <source>
        <dbReference type="ARBA" id="ARBA00022448"/>
    </source>
</evidence>
<keyword evidence="7" id="KW-0406">Ion transport</keyword>
<dbReference type="InterPro" id="IPR031649">
    <property type="entry name" value="GPHH_dom"/>
</dbReference>
<dbReference type="VEuPathDB" id="FungiDB:H257_13693"/>
<feature type="transmembrane region" description="Helical" evidence="12">
    <location>
        <begin position="795"/>
        <end position="814"/>
    </location>
</feature>
<feature type="transmembrane region" description="Helical" evidence="12">
    <location>
        <begin position="320"/>
        <end position="345"/>
    </location>
</feature>
<dbReference type="InterPro" id="IPR018247">
    <property type="entry name" value="EF_Hand_1_Ca_BS"/>
</dbReference>
<feature type="transmembrane region" description="Helical" evidence="12">
    <location>
        <begin position="438"/>
        <end position="462"/>
    </location>
</feature>
<evidence type="ECO:0000256" key="8">
    <source>
        <dbReference type="ARBA" id="ARBA00023136"/>
    </source>
</evidence>
<dbReference type="PROSITE" id="PS50222">
    <property type="entry name" value="EF_HAND_2"/>
    <property type="match status" value="1"/>
</dbReference>
<evidence type="ECO:0000256" key="1">
    <source>
        <dbReference type="ARBA" id="ARBA00004141"/>
    </source>
</evidence>
<feature type="transmembrane region" description="Helical" evidence="12">
    <location>
        <begin position="840"/>
        <end position="861"/>
    </location>
</feature>
<evidence type="ECO:0000256" key="9">
    <source>
        <dbReference type="ARBA" id="ARBA00023180"/>
    </source>
</evidence>
<dbReference type="Pfam" id="PF00520">
    <property type="entry name" value="Ion_trans"/>
    <property type="match status" value="5"/>
</dbReference>
<feature type="transmembrane region" description="Helical" evidence="12">
    <location>
        <begin position="1244"/>
        <end position="1261"/>
    </location>
</feature>
<proteinExistence type="predicted"/>
<dbReference type="PROSITE" id="PS00018">
    <property type="entry name" value="EF_HAND_1"/>
    <property type="match status" value="1"/>
</dbReference>
<dbReference type="GO" id="GO:0022843">
    <property type="term" value="F:voltage-gated monoatomic cation channel activity"/>
    <property type="evidence" value="ECO:0007669"/>
    <property type="project" value="UniProtKB-ARBA"/>
</dbReference>
<evidence type="ECO:0000256" key="6">
    <source>
        <dbReference type="ARBA" id="ARBA00022989"/>
    </source>
</evidence>
<feature type="transmembrane region" description="Helical" evidence="12">
    <location>
        <begin position="941"/>
        <end position="961"/>
    </location>
</feature>
<dbReference type="GO" id="GO:0005248">
    <property type="term" value="F:voltage-gated sodium channel activity"/>
    <property type="evidence" value="ECO:0007669"/>
    <property type="project" value="TreeGrafter"/>
</dbReference>
<keyword evidence="6 12" id="KW-1133">Transmembrane helix</keyword>
<feature type="transmembrane region" description="Helical" evidence="12">
    <location>
        <begin position="1480"/>
        <end position="1502"/>
    </location>
</feature>
<gene>
    <name evidence="14" type="ORF">AaE_008703</name>
</gene>
<organism evidence="14 15">
    <name type="scientific">Aphanomyces astaci</name>
    <name type="common">Crayfish plague agent</name>
    <dbReference type="NCBI Taxonomy" id="112090"/>
    <lineage>
        <taxon>Eukaryota</taxon>
        <taxon>Sar</taxon>
        <taxon>Stramenopiles</taxon>
        <taxon>Oomycota</taxon>
        <taxon>Saprolegniomycetes</taxon>
        <taxon>Saprolegniales</taxon>
        <taxon>Verrucalvaceae</taxon>
        <taxon>Aphanomyces</taxon>
    </lineage>
</organism>
<feature type="domain" description="EF-hand" evidence="13">
    <location>
        <begin position="474"/>
        <end position="509"/>
    </location>
</feature>
<dbReference type="InterPro" id="IPR005821">
    <property type="entry name" value="Ion_trans_dom"/>
</dbReference>
<feature type="region of interest" description="Disordered" evidence="11">
    <location>
        <begin position="723"/>
        <end position="765"/>
    </location>
</feature>
<keyword evidence="9" id="KW-0325">Glycoprotein</keyword>
<feature type="transmembrane region" description="Helical" evidence="12">
    <location>
        <begin position="1281"/>
        <end position="1298"/>
    </location>
</feature>
<accession>A0A6A4ZUA5</accession>